<gene>
    <name evidence="3" type="ORF">LG632_13385</name>
</gene>
<evidence type="ECO:0000256" key="2">
    <source>
        <dbReference type="SAM" id="Phobius"/>
    </source>
</evidence>
<feature type="compositionally biased region" description="Basic and acidic residues" evidence="1">
    <location>
        <begin position="206"/>
        <end position="215"/>
    </location>
</feature>
<feature type="transmembrane region" description="Helical" evidence="2">
    <location>
        <begin position="20"/>
        <end position="42"/>
    </location>
</feature>
<feature type="transmembrane region" description="Helical" evidence="2">
    <location>
        <begin position="87"/>
        <end position="105"/>
    </location>
</feature>
<dbReference type="Proteomes" id="UP001199054">
    <property type="component" value="Unassembled WGS sequence"/>
</dbReference>
<name>A0ABS8B734_9ACTN</name>
<protein>
    <recommendedName>
        <fullName evidence="5">Integral membrane protein</fullName>
    </recommendedName>
</protein>
<feature type="transmembrane region" description="Helical" evidence="2">
    <location>
        <begin position="54"/>
        <end position="72"/>
    </location>
</feature>
<reference evidence="3 4" key="1">
    <citation type="submission" date="2021-10" db="EMBL/GenBank/DDBJ databases">
        <title>Streptomyces sp. strain SMC 277, a novel streptomycete isolated from soil.</title>
        <authorList>
            <person name="Chanama M."/>
        </authorList>
    </citation>
    <scope>NUCLEOTIDE SEQUENCE [LARGE SCALE GENOMIC DNA]</scope>
    <source>
        <strain evidence="3 4">SMC 277</strain>
    </source>
</reference>
<dbReference type="RefSeq" id="WP_226727246.1">
    <property type="nucleotide sequence ID" value="NZ_JAJAUY010000041.1"/>
</dbReference>
<keyword evidence="2" id="KW-0812">Transmembrane</keyword>
<evidence type="ECO:0008006" key="5">
    <source>
        <dbReference type="Google" id="ProtNLM"/>
    </source>
</evidence>
<organism evidence="3 4">
    <name type="scientific">Streptomyces antimicrobicus</name>
    <dbReference type="NCBI Taxonomy" id="2883108"/>
    <lineage>
        <taxon>Bacteria</taxon>
        <taxon>Bacillati</taxon>
        <taxon>Actinomycetota</taxon>
        <taxon>Actinomycetes</taxon>
        <taxon>Kitasatosporales</taxon>
        <taxon>Streptomycetaceae</taxon>
        <taxon>Streptomyces</taxon>
    </lineage>
</organism>
<keyword evidence="2" id="KW-1133">Transmembrane helix</keyword>
<accession>A0ABS8B734</accession>
<dbReference type="EMBL" id="JAJAUY010000041">
    <property type="protein sequence ID" value="MCB5180369.1"/>
    <property type="molecule type" value="Genomic_DNA"/>
</dbReference>
<keyword evidence="2" id="KW-0472">Membrane</keyword>
<proteinExistence type="predicted"/>
<keyword evidence="4" id="KW-1185">Reference proteome</keyword>
<sequence>MHGPGLPQHPAPSNNGVQVTLRVVFTALTLLTCGFFAWASLLKLAIVTRSRRNWLLFAVTVAINITCIALLGNDDTPDGETSRGTDIAMTTSLITAIAVVAYFLYEDIRHYNSHPAGWYGRQPAGPYYPPVPPQQQQPAYGYPHAHTPATPLPPVPQQPATPVPPVPQQPATPVPPVPPVQQPTPPPVPQQPRIGQVRAELDELSELLRRQERDQ</sequence>
<feature type="compositionally biased region" description="Pro residues" evidence="1">
    <location>
        <begin position="150"/>
        <end position="190"/>
    </location>
</feature>
<comment type="caution">
    <text evidence="3">The sequence shown here is derived from an EMBL/GenBank/DDBJ whole genome shotgun (WGS) entry which is preliminary data.</text>
</comment>
<evidence type="ECO:0000313" key="3">
    <source>
        <dbReference type="EMBL" id="MCB5180369.1"/>
    </source>
</evidence>
<feature type="compositionally biased region" description="Low complexity" evidence="1">
    <location>
        <begin position="136"/>
        <end position="149"/>
    </location>
</feature>
<feature type="region of interest" description="Disordered" evidence="1">
    <location>
        <begin position="127"/>
        <end position="215"/>
    </location>
</feature>
<evidence type="ECO:0000256" key="1">
    <source>
        <dbReference type="SAM" id="MobiDB-lite"/>
    </source>
</evidence>
<evidence type="ECO:0000313" key="4">
    <source>
        <dbReference type="Proteomes" id="UP001199054"/>
    </source>
</evidence>